<feature type="site" description="Lowers pKa of active site Cys" evidence="3">
    <location>
        <position position="338"/>
    </location>
</feature>
<dbReference type="InterPro" id="IPR036249">
    <property type="entry name" value="Thioredoxin-like_sf"/>
</dbReference>
<dbReference type="InterPro" id="IPR036282">
    <property type="entry name" value="Glutathione-S-Trfase_C_sf"/>
</dbReference>
<dbReference type="SUPFAM" id="SSF52833">
    <property type="entry name" value="Thioredoxin-like"/>
    <property type="match status" value="1"/>
</dbReference>
<feature type="active site" description="Proton donor/acceptor" evidence="1">
    <location>
        <position position="237"/>
    </location>
</feature>
<dbReference type="Pfam" id="PF13410">
    <property type="entry name" value="GST_C_2"/>
    <property type="match status" value="1"/>
</dbReference>
<sequence length="369" mass="41757">MAVLGAGSLPFTPFLFPRFGGKWGRVKGTRGELLPHRKRTVTSTLIHQAHCEMGRLLDGEWITADLGTDAQGRFVRRATTFRGKISADGSSGFPAVAGRYHLYISNACGWSHRCLIIRRLKGLEDAISVSFVQPFMGMENGWTLAEGADAVNGKTKLWEVYVAAQSDYTGRASVPVLWDKETKTIVSNESLDIAKALDREFDSIAGNPSLHLFPDELQVDVDKMVAANYDPVNNGVYKCGFAGNQEAHEEASRALFKRLDELEELLGKQRYLLGQRLTVADWYLFTTLYRFDAVYYCHFKCNLKRIVDYPNLWGFTRELYQIPGVAETCNMDEIKQHYYTSHESIHPRRYVPIGPEIDFDQPHGRDRFG</sequence>
<dbReference type="SUPFAM" id="SSF47616">
    <property type="entry name" value="GST C-terminal domain-like"/>
    <property type="match status" value="1"/>
</dbReference>
<dbReference type="InterPro" id="IPR016639">
    <property type="entry name" value="GST_Omega/GSH"/>
</dbReference>
<dbReference type="SFLD" id="SFLDG01206">
    <property type="entry name" value="Xi.1"/>
    <property type="match status" value="1"/>
</dbReference>
<dbReference type="PIRSF" id="PIRSF015753">
    <property type="entry name" value="GST"/>
    <property type="match status" value="1"/>
</dbReference>
<evidence type="ECO:0000313" key="5">
    <source>
        <dbReference type="EMBL" id="CAD8982523.1"/>
    </source>
</evidence>
<evidence type="ECO:0000256" key="2">
    <source>
        <dbReference type="PIRSR" id="PIRSR015753-2"/>
    </source>
</evidence>
<feature type="active site" description="Nucleophile" evidence="1">
    <location>
        <position position="108"/>
    </location>
</feature>
<proteinExistence type="predicted"/>
<dbReference type="SFLD" id="SFLDS00019">
    <property type="entry name" value="Glutathione_Transferase_(cytos"/>
    <property type="match status" value="1"/>
</dbReference>
<feature type="binding site" evidence="2">
    <location>
        <begin position="189"/>
        <end position="190"/>
    </location>
    <ligand>
        <name>glutathione</name>
        <dbReference type="ChEBI" id="CHEBI:57925"/>
    </ligand>
</feature>
<dbReference type="PANTHER" id="PTHR32419">
    <property type="entry name" value="GLUTATHIONYL-HYDROQUINONE REDUCTASE"/>
    <property type="match status" value="1"/>
</dbReference>
<dbReference type="GO" id="GO:0005737">
    <property type="term" value="C:cytoplasm"/>
    <property type="evidence" value="ECO:0007669"/>
    <property type="project" value="TreeGrafter"/>
</dbReference>
<evidence type="ECO:0000259" key="4">
    <source>
        <dbReference type="PROSITE" id="PS50405"/>
    </source>
</evidence>
<dbReference type="CDD" id="cd03190">
    <property type="entry name" value="GST_C_Omega_like"/>
    <property type="match status" value="1"/>
</dbReference>
<dbReference type="PROSITE" id="PS50405">
    <property type="entry name" value="GST_CTER"/>
    <property type="match status" value="1"/>
</dbReference>
<dbReference type="SFLD" id="SFLDG01148">
    <property type="entry name" value="Xi_(cytGST)"/>
    <property type="match status" value="1"/>
</dbReference>
<protein>
    <recommendedName>
        <fullName evidence="4">GST C-terminal domain-containing protein</fullName>
    </recommendedName>
</protein>
<dbReference type="InterPro" id="IPR047047">
    <property type="entry name" value="GST_Omega-like_C"/>
</dbReference>
<feature type="domain" description="GST C-terminal" evidence="4">
    <location>
        <begin position="214"/>
        <end position="353"/>
    </location>
</feature>
<feature type="site" description="Lowers pKa of active site Cys" evidence="3">
    <location>
        <position position="295"/>
    </location>
</feature>
<reference evidence="5" key="1">
    <citation type="submission" date="2021-01" db="EMBL/GenBank/DDBJ databases">
        <authorList>
            <person name="Corre E."/>
            <person name="Pelletier E."/>
            <person name="Niang G."/>
            <person name="Scheremetjew M."/>
            <person name="Finn R."/>
            <person name="Kale V."/>
            <person name="Holt S."/>
            <person name="Cochrane G."/>
            <person name="Meng A."/>
            <person name="Brown T."/>
            <person name="Cohen L."/>
        </authorList>
    </citation>
    <scope>NUCLEOTIDE SEQUENCE</scope>
    <source>
        <strain evidence="5">CCMP644</strain>
    </source>
</reference>
<evidence type="ECO:0000256" key="1">
    <source>
        <dbReference type="PIRSR" id="PIRSR015753-1"/>
    </source>
</evidence>
<accession>A0A7S1HI28</accession>
<evidence type="ECO:0000256" key="3">
    <source>
        <dbReference type="PIRSR" id="PIRSR015753-3"/>
    </source>
</evidence>
<dbReference type="Gene3D" id="3.40.30.10">
    <property type="entry name" value="Glutaredoxin"/>
    <property type="match status" value="1"/>
</dbReference>
<feature type="binding site" evidence="2">
    <location>
        <begin position="171"/>
        <end position="174"/>
    </location>
    <ligand>
        <name>glutathione</name>
        <dbReference type="ChEBI" id="CHEBI:57925"/>
    </ligand>
</feature>
<dbReference type="InterPro" id="IPR040079">
    <property type="entry name" value="Glutathione_S-Trfase"/>
</dbReference>
<dbReference type="GO" id="GO:0004364">
    <property type="term" value="F:glutathione transferase activity"/>
    <property type="evidence" value="ECO:0007669"/>
    <property type="project" value="InterPro"/>
</dbReference>
<organism evidence="5">
    <name type="scientific">Hemiselmis andersenii</name>
    <name type="common">Cryptophyte alga</name>
    <dbReference type="NCBI Taxonomy" id="464988"/>
    <lineage>
        <taxon>Eukaryota</taxon>
        <taxon>Cryptophyceae</taxon>
        <taxon>Cryptomonadales</taxon>
        <taxon>Hemiselmidaceae</taxon>
        <taxon>Hemiselmis</taxon>
    </lineage>
</organism>
<dbReference type="InterPro" id="IPR010987">
    <property type="entry name" value="Glutathione-S-Trfase_C-like"/>
</dbReference>
<dbReference type="Gene3D" id="1.20.1050.10">
    <property type="match status" value="1"/>
</dbReference>
<dbReference type="InterPro" id="IPR004045">
    <property type="entry name" value="Glutathione_S-Trfase_N"/>
</dbReference>
<feature type="binding site" evidence="2">
    <location>
        <position position="142"/>
    </location>
    <ligand>
        <name>glutathione</name>
        <dbReference type="ChEBI" id="CHEBI:57925"/>
    </ligand>
</feature>
<name>A0A7S1HI28_HEMAN</name>
<dbReference type="EMBL" id="HBFX01055711">
    <property type="protein sequence ID" value="CAD8982523.1"/>
    <property type="molecule type" value="Transcribed_RNA"/>
</dbReference>
<dbReference type="Pfam" id="PF13409">
    <property type="entry name" value="GST_N_2"/>
    <property type="match status" value="1"/>
</dbReference>
<gene>
    <name evidence="5" type="ORF">HAND00432_LOCUS33533</name>
</gene>
<dbReference type="PANTHER" id="PTHR32419:SF6">
    <property type="entry name" value="GLUTATHIONE S-TRANSFERASE OMEGA-LIKE 1-RELATED"/>
    <property type="match status" value="1"/>
</dbReference>
<dbReference type="AlphaFoldDB" id="A0A7S1HI28"/>